<reference evidence="18 19" key="1">
    <citation type="submission" date="2018-01" db="EMBL/GenBank/DDBJ databases">
        <title>The whole genome sequencing and assembly of Paenibacillus chitinolyticus KCCM 41400 strain.</title>
        <authorList>
            <person name="Kim J.-Y."/>
            <person name="Park M.-K."/>
            <person name="Lee Y.-J."/>
            <person name="Yi H."/>
            <person name="Bahn Y.-S."/>
            <person name="Kim J.F."/>
            <person name="Lee D.-W."/>
        </authorList>
    </citation>
    <scope>NUCLEOTIDE SEQUENCE [LARGE SCALE GENOMIC DNA]</scope>
    <source>
        <strain evidence="18 19">KCCM 41400</strain>
    </source>
</reference>
<organism evidence="18 19">
    <name type="scientific">Paenibacillus chitinolyticus</name>
    <dbReference type="NCBI Taxonomy" id="79263"/>
    <lineage>
        <taxon>Bacteria</taxon>
        <taxon>Bacillati</taxon>
        <taxon>Bacillota</taxon>
        <taxon>Bacilli</taxon>
        <taxon>Bacillales</taxon>
        <taxon>Paenibacillaceae</taxon>
        <taxon>Paenibacillus</taxon>
    </lineage>
</organism>
<gene>
    <name evidence="15" type="primary">pyrD</name>
    <name evidence="17" type="ORF">M5X16_21610</name>
    <name evidence="18" type="ORF">PC41400_15635</name>
</gene>
<keyword evidence="12 15" id="KW-0472">Membrane</keyword>
<evidence type="ECO:0000256" key="13">
    <source>
        <dbReference type="ARBA" id="ARBA00048639"/>
    </source>
</evidence>
<feature type="binding site" evidence="15">
    <location>
        <begin position="325"/>
        <end position="326"/>
    </location>
    <ligand>
        <name>FMN</name>
        <dbReference type="ChEBI" id="CHEBI:58210"/>
    </ligand>
</feature>
<evidence type="ECO:0000259" key="16">
    <source>
        <dbReference type="Pfam" id="PF01180"/>
    </source>
</evidence>
<evidence type="ECO:0000256" key="7">
    <source>
        <dbReference type="ARBA" id="ARBA00011669"/>
    </source>
</evidence>
<comment type="pathway">
    <text evidence="4">Pyrimidine metabolism; UMP biosynthesis via de novo pathway; orotate from (S)-dihydroorotate (NAD(+) route): step 1/1.</text>
</comment>
<feature type="binding site" evidence="15">
    <location>
        <position position="73"/>
    </location>
    <ligand>
        <name>substrate</name>
    </ligand>
</feature>
<feature type="binding site" evidence="15">
    <location>
        <position position="304"/>
    </location>
    <ligand>
        <name>FMN</name>
        <dbReference type="ChEBI" id="CHEBI:58210"/>
    </ligand>
</feature>
<evidence type="ECO:0000256" key="1">
    <source>
        <dbReference type="ARBA" id="ARBA00003125"/>
    </source>
</evidence>
<evidence type="ECO:0000256" key="8">
    <source>
        <dbReference type="ARBA" id="ARBA00022630"/>
    </source>
</evidence>
<comment type="subcellular location">
    <subcellularLocation>
        <location evidence="15">Cell membrane</location>
        <topology evidence="15">Peripheral membrane protein</topology>
    </subcellularLocation>
    <subcellularLocation>
        <location evidence="3">Membrane</location>
    </subcellularLocation>
</comment>
<feature type="binding site" evidence="15">
    <location>
        <position position="225"/>
    </location>
    <ligand>
        <name>FMN</name>
        <dbReference type="ChEBI" id="CHEBI:58210"/>
    </ligand>
</feature>
<sequence>MIYEALVKPMLFRMEPEEAHDFVLRNLQRIQRQPGLLYLIEKLYGVREEPGLASELLGIRFPSPIGLAAGLDKDARAVPALSSMGFGFMEVGSVTPIGQAGNDRPRLFRLPDDEALINRMGFNNGGIHAMKERLESCNALKIPLGINIGKNKRTPNEKAHEDYTRCLRSLYPYADFFIINLSSPNTPSLRKLQYGSELDELLIRIVAETERLNARHRGDKPVFVKIAPDMDGGELENMIGKIMRHGIPGVIAANTTVTRGGLTHPHREETGGLSGKPLHLKSTEIIRSIYKQSGGTLKIIGSGGIFTARDVYDKIRAGASLVEIYTSFIYKGPRINRQCSSELLDLLKQDGFASLSEAVGADHAAGSGA</sequence>
<dbReference type="GO" id="GO:0004589">
    <property type="term" value="F:dihydroorotate dehydrogenase (NAD+) activity"/>
    <property type="evidence" value="ECO:0007669"/>
    <property type="project" value="UniProtKB-EC"/>
</dbReference>
<proteinExistence type="inferred from homology"/>
<keyword evidence="9 15" id="KW-0288">FMN</keyword>
<dbReference type="GO" id="GO:0005886">
    <property type="term" value="C:plasma membrane"/>
    <property type="evidence" value="ECO:0007669"/>
    <property type="project" value="UniProtKB-SubCell"/>
</dbReference>
<dbReference type="Proteomes" id="UP000288943">
    <property type="component" value="Chromosome"/>
</dbReference>
<reference evidence="17 20" key="2">
    <citation type="submission" date="2022-05" db="EMBL/GenBank/DDBJ databases">
        <title>Genome Sequencing of Bee-Associated Microbes.</title>
        <authorList>
            <person name="Dunlap C."/>
        </authorList>
    </citation>
    <scope>NUCLEOTIDE SEQUENCE [LARGE SCALE GENOMIC DNA]</scope>
    <source>
        <strain evidence="17 20">NRRL B-23120</strain>
    </source>
</reference>
<comment type="catalytic activity">
    <reaction evidence="14">
        <text>(S)-dihydroorotate + NAD(+) = orotate + NADH + H(+)</text>
        <dbReference type="Rhea" id="RHEA:13513"/>
        <dbReference type="ChEBI" id="CHEBI:15378"/>
        <dbReference type="ChEBI" id="CHEBI:30839"/>
        <dbReference type="ChEBI" id="CHEBI:30864"/>
        <dbReference type="ChEBI" id="CHEBI:57540"/>
        <dbReference type="ChEBI" id="CHEBI:57945"/>
        <dbReference type="EC" id="1.3.1.14"/>
    </reaction>
</comment>
<comment type="subunit">
    <text evidence="15">Monomer.</text>
</comment>
<dbReference type="Proteomes" id="UP001527202">
    <property type="component" value="Unassembled WGS sequence"/>
</dbReference>
<evidence type="ECO:0000256" key="6">
    <source>
        <dbReference type="ARBA" id="ARBA00005359"/>
    </source>
</evidence>
<dbReference type="AlphaFoldDB" id="A0A410WXH1"/>
<comment type="similarity">
    <text evidence="6 15">Belongs to the dihydroorotate dehydrogenase family. Type 2 subfamily.</text>
</comment>
<dbReference type="NCBIfam" id="NF003652">
    <property type="entry name" value="PRK05286.2-5"/>
    <property type="match status" value="1"/>
</dbReference>
<keyword evidence="15" id="KW-1003">Cell membrane</keyword>
<evidence type="ECO:0000313" key="20">
    <source>
        <dbReference type="Proteomes" id="UP001527202"/>
    </source>
</evidence>
<dbReference type="GO" id="GO:0044205">
    <property type="term" value="P:'de novo' UMP biosynthetic process"/>
    <property type="evidence" value="ECO:0007669"/>
    <property type="project" value="UniProtKB-UniRule"/>
</dbReference>
<protein>
    <recommendedName>
        <fullName evidence="15">Dihydroorotate dehydrogenase (quinone)</fullName>
        <ecNumber evidence="15">1.3.5.2</ecNumber>
    </recommendedName>
    <alternativeName>
        <fullName evidence="15">DHOdehase</fullName>
        <shortName evidence="15">DHOD</shortName>
        <shortName evidence="15">DHODase</shortName>
    </alternativeName>
    <alternativeName>
        <fullName evidence="15">Dihydroorotate oxidase</fullName>
    </alternativeName>
</protein>
<comment type="subunit">
    <text evidence="7">Heterotetramer of 2 PyrK and 2 PyrD type B subunits.</text>
</comment>
<dbReference type="InterPro" id="IPR013785">
    <property type="entry name" value="Aldolase_TIM"/>
</dbReference>
<dbReference type="PANTHER" id="PTHR48109:SF4">
    <property type="entry name" value="DIHYDROOROTATE DEHYDROGENASE (QUINONE), MITOCHONDRIAL"/>
    <property type="match status" value="1"/>
</dbReference>
<feature type="binding site" evidence="15">
    <location>
        <position position="253"/>
    </location>
    <ligand>
        <name>FMN</name>
        <dbReference type="ChEBI" id="CHEBI:58210"/>
    </ligand>
</feature>
<feature type="active site" description="Nucleophile" evidence="15">
    <location>
        <position position="183"/>
    </location>
</feature>
<feature type="binding site" evidence="15">
    <location>
        <position position="185"/>
    </location>
    <ligand>
        <name>substrate</name>
    </ligand>
</feature>
<feature type="binding site" evidence="15">
    <location>
        <begin position="254"/>
        <end position="255"/>
    </location>
    <ligand>
        <name>substrate</name>
    </ligand>
</feature>
<evidence type="ECO:0000256" key="14">
    <source>
        <dbReference type="ARBA" id="ARBA00048996"/>
    </source>
</evidence>
<keyword evidence="20" id="KW-1185">Reference proteome</keyword>
<evidence type="ECO:0000256" key="2">
    <source>
        <dbReference type="ARBA" id="ARBA00003616"/>
    </source>
</evidence>
<feature type="binding site" evidence="15">
    <location>
        <position position="180"/>
    </location>
    <ligand>
        <name>substrate</name>
    </ligand>
</feature>
<dbReference type="NCBIfam" id="TIGR01036">
    <property type="entry name" value="pyrD_sub2"/>
    <property type="match status" value="1"/>
</dbReference>
<dbReference type="GO" id="GO:0005737">
    <property type="term" value="C:cytoplasm"/>
    <property type="evidence" value="ECO:0007669"/>
    <property type="project" value="InterPro"/>
</dbReference>
<evidence type="ECO:0000256" key="9">
    <source>
        <dbReference type="ARBA" id="ARBA00022643"/>
    </source>
</evidence>
<evidence type="ECO:0000256" key="15">
    <source>
        <dbReference type="HAMAP-Rule" id="MF_00225"/>
    </source>
</evidence>
<dbReference type="EMBL" id="CP026520">
    <property type="protein sequence ID" value="QAV19033.1"/>
    <property type="molecule type" value="Genomic_DNA"/>
</dbReference>
<accession>A0A410WXH1</accession>
<dbReference type="Pfam" id="PF01180">
    <property type="entry name" value="DHO_dh"/>
    <property type="match status" value="1"/>
</dbReference>
<dbReference type="SUPFAM" id="SSF51395">
    <property type="entry name" value="FMN-linked oxidoreductases"/>
    <property type="match status" value="1"/>
</dbReference>
<comment type="function">
    <text evidence="1 15">Catalyzes the conversion of dihydroorotate to orotate with quinone as electron acceptor.</text>
</comment>
<evidence type="ECO:0000313" key="18">
    <source>
        <dbReference type="EMBL" id="QAV19033.1"/>
    </source>
</evidence>
<dbReference type="EMBL" id="JAMDMJ010000029">
    <property type="protein sequence ID" value="MCY9598348.1"/>
    <property type="molecule type" value="Genomic_DNA"/>
</dbReference>
<comment type="catalytic activity">
    <reaction evidence="13 15">
        <text>(S)-dihydroorotate + a quinone = orotate + a quinol</text>
        <dbReference type="Rhea" id="RHEA:30187"/>
        <dbReference type="ChEBI" id="CHEBI:24646"/>
        <dbReference type="ChEBI" id="CHEBI:30839"/>
        <dbReference type="ChEBI" id="CHEBI:30864"/>
        <dbReference type="ChEBI" id="CHEBI:132124"/>
        <dbReference type="EC" id="1.3.5.2"/>
    </reaction>
</comment>
<dbReference type="Gene3D" id="3.20.20.70">
    <property type="entry name" value="Aldolase class I"/>
    <property type="match status" value="1"/>
</dbReference>
<evidence type="ECO:0000313" key="17">
    <source>
        <dbReference type="EMBL" id="MCY9598348.1"/>
    </source>
</evidence>
<dbReference type="GeneID" id="95376243"/>
<dbReference type="PANTHER" id="PTHR48109">
    <property type="entry name" value="DIHYDROOROTATE DEHYDROGENASE (QUINONE), MITOCHONDRIAL-RELATED"/>
    <property type="match status" value="1"/>
</dbReference>
<evidence type="ECO:0000313" key="19">
    <source>
        <dbReference type="Proteomes" id="UP000288943"/>
    </source>
</evidence>
<dbReference type="InterPro" id="IPR005720">
    <property type="entry name" value="Dihydroorotate_DH_cat"/>
</dbReference>
<dbReference type="GO" id="GO:0006207">
    <property type="term" value="P:'de novo' pyrimidine nucleobase biosynthetic process"/>
    <property type="evidence" value="ECO:0007669"/>
    <property type="project" value="UniProtKB-UniRule"/>
</dbReference>
<dbReference type="NCBIfam" id="NF003645">
    <property type="entry name" value="PRK05286.1-2"/>
    <property type="match status" value="1"/>
</dbReference>
<comment type="pathway">
    <text evidence="5 15">Pyrimidine metabolism; UMP biosynthesis via de novo pathway; orotate from (S)-dihydroorotate (quinone route): step 1/1.</text>
</comment>
<dbReference type="CDD" id="cd04738">
    <property type="entry name" value="DHOD_2_like"/>
    <property type="match status" value="1"/>
</dbReference>
<dbReference type="InterPro" id="IPR001295">
    <property type="entry name" value="Dihydroorotate_DH_CS"/>
</dbReference>
<dbReference type="UniPathway" id="UPA00070">
    <property type="reaction ID" value="UER00945"/>
</dbReference>
<keyword evidence="10 15" id="KW-0665">Pyrimidine biosynthesis</keyword>
<evidence type="ECO:0000256" key="5">
    <source>
        <dbReference type="ARBA" id="ARBA00005161"/>
    </source>
</evidence>
<evidence type="ECO:0000256" key="11">
    <source>
        <dbReference type="ARBA" id="ARBA00023002"/>
    </source>
</evidence>
<feature type="binding site" evidence="15">
    <location>
        <position position="275"/>
    </location>
    <ligand>
        <name>FMN</name>
        <dbReference type="ChEBI" id="CHEBI:58210"/>
    </ligand>
</feature>
<feature type="binding site" evidence="15">
    <location>
        <position position="180"/>
    </location>
    <ligand>
        <name>FMN</name>
        <dbReference type="ChEBI" id="CHEBI:58210"/>
    </ligand>
</feature>
<dbReference type="KEGG" id="pchi:PC41400_15635"/>
<evidence type="ECO:0000256" key="10">
    <source>
        <dbReference type="ARBA" id="ARBA00022975"/>
    </source>
</evidence>
<comment type="cofactor">
    <cofactor evidence="15">
        <name>FMN</name>
        <dbReference type="ChEBI" id="CHEBI:58210"/>
    </cofactor>
    <text evidence="15">Binds 1 FMN per subunit.</text>
</comment>
<evidence type="ECO:0000256" key="4">
    <source>
        <dbReference type="ARBA" id="ARBA00004715"/>
    </source>
</evidence>
<dbReference type="PROSITE" id="PS00911">
    <property type="entry name" value="DHODEHASE_1"/>
    <property type="match status" value="1"/>
</dbReference>
<keyword evidence="8 15" id="KW-0285">Flavoprotein</keyword>
<feature type="binding site" evidence="15">
    <location>
        <position position="147"/>
    </location>
    <ligand>
        <name>FMN</name>
        <dbReference type="ChEBI" id="CHEBI:58210"/>
    </ligand>
</feature>
<name>A0A410WXH1_9BACL</name>
<evidence type="ECO:0000256" key="12">
    <source>
        <dbReference type="ARBA" id="ARBA00023136"/>
    </source>
</evidence>
<dbReference type="GO" id="GO:0106430">
    <property type="term" value="F:dihydroorotate dehydrogenase (quinone) activity"/>
    <property type="evidence" value="ECO:0007669"/>
    <property type="project" value="UniProtKB-EC"/>
</dbReference>
<dbReference type="InterPro" id="IPR050074">
    <property type="entry name" value="DHO_dehydrogenase"/>
</dbReference>
<dbReference type="OrthoDB" id="9802377at2"/>
<dbReference type="InterPro" id="IPR005719">
    <property type="entry name" value="Dihydroorotate_DH_2"/>
</dbReference>
<keyword evidence="11 15" id="KW-0560">Oxidoreductase</keyword>
<feature type="binding site" evidence="15">
    <location>
        <begin position="118"/>
        <end position="122"/>
    </location>
    <ligand>
        <name>substrate</name>
    </ligand>
</feature>
<dbReference type="RefSeq" id="WP_042225763.1">
    <property type="nucleotide sequence ID" value="NZ_CP026520.1"/>
</dbReference>
<dbReference type="HAMAP" id="MF_00225">
    <property type="entry name" value="DHO_dh_type2"/>
    <property type="match status" value="1"/>
</dbReference>
<evidence type="ECO:0000256" key="3">
    <source>
        <dbReference type="ARBA" id="ARBA00004370"/>
    </source>
</evidence>
<comment type="function">
    <text evidence="2">Catalyzes the conversion of dihydroorotate to orotate with NAD(+) as electron acceptor.</text>
</comment>
<feature type="binding site" evidence="15">
    <location>
        <begin position="69"/>
        <end position="73"/>
    </location>
    <ligand>
        <name>FMN</name>
        <dbReference type="ChEBI" id="CHEBI:58210"/>
    </ligand>
</feature>
<dbReference type="EC" id="1.3.5.2" evidence="15"/>
<feature type="domain" description="Dihydroorotate dehydrogenase catalytic" evidence="16">
    <location>
        <begin position="52"/>
        <end position="347"/>
    </location>
</feature>
<feature type="binding site" evidence="15">
    <location>
        <position position="93"/>
    </location>
    <ligand>
        <name>FMN</name>
        <dbReference type="ChEBI" id="CHEBI:58210"/>
    </ligand>
</feature>
<dbReference type="PROSITE" id="PS00912">
    <property type="entry name" value="DHODEHASE_2"/>
    <property type="match status" value="1"/>
</dbReference>